<sequence length="55" mass="6457">MDSSMCYFKLQHSISHGFHLKKDGDFSADSCLFLPSLPHFPFSLSNIQHWRETER</sequence>
<evidence type="ECO:0000313" key="1">
    <source>
        <dbReference type="EMBL" id="CCB49277.1"/>
    </source>
</evidence>
<name>F6HAM0_VITVI</name>
<dbReference type="EMBL" id="FN595506">
    <property type="protein sequence ID" value="CCB49277.1"/>
    <property type="molecule type" value="Genomic_DNA"/>
</dbReference>
<gene>
    <name evidence="1" type="ordered locus">VIT_16s0022g01610</name>
</gene>
<organism evidence="1 2">
    <name type="scientific">Vitis vinifera</name>
    <name type="common">Grape</name>
    <dbReference type="NCBI Taxonomy" id="29760"/>
    <lineage>
        <taxon>Eukaryota</taxon>
        <taxon>Viridiplantae</taxon>
        <taxon>Streptophyta</taxon>
        <taxon>Embryophyta</taxon>
        <taxon>Tracheophyta</taxon>
        <taxon>Spermatophyta</taxon>
        <taxon>Magnoliopsida</taxon>
        <taxon>eudicotyledons</taxon>
        <taxon>Gunneridae</taxon>
        <taxon>Pentapetalae</taxon>
        <taxon>rosids</taxon>
        <taxon>Vitales</taxon>
        <taxon>Vitaceae</taxon>
        <taxon>Viteae</taxon>
        <taxon>Vitis</taxon>
    </lineage>
</organism>
<dbReference type="HOGENOM" id="CLU_3036297_0_0_1"/>
<proteinExistence type="predicted"/>
<dbReference type="InParanoid" id="F6HAM0"/>
<dbReference type="PaxDb" id="29760-VIT_16s0022g01610.t01"/>
<accession>F6HAM0</accession>
<protein>
    <submittedName>
        <fullName evidence="1">Uncharacterized protein</fullName>
    </submittedName>
</protein>
<keyword evidence="2" id="KW-1185">Reference proteome</keyword>
<dbReference type="Proteomes" id="UP000009183">
    <property type="component" value="Chromosome 16"/>
</dbReference>
<dbReference type="AlphaFoldDB" id="F6HAM0"/>
<reference evidence="2" key="1">
    <citation type="journal article" date="2007" name="Nature">
        <title>The grapevine genome sequence suggests ancestral hexaploidization in major angiosperm phyla.</title>
        <authorList>
            <consortium name="The French-Italian Public Consortium for Grapevine Genome Characterization."/>
            <person name="Jaillon O."/>
            <person name="Aury J.-M."/>
            <person name="Noel B."/>
            <person name="Policriti A."/>
            <person name="Clepet C."/>
            <person name="Casagrande A."/>
            <person name="Choisne N."/>
            <person name="Aubourg S."/>
            <person name="Vitulo N."/>
            <person name="Jubin C."/>
            <person name="Vezzi A."/>
            <person name="Legeai F."/>
            <person name="Hugueney P."/>
            <person name="Dasilva C."/>
            <person name="Horner D."/>
            <person name="Mica E."/>
            <person name="Jublot D."/>
            <person name="Poulain J."/>
            <person name="Bruyere C."/>
            <person name="Billault A."/>
            <person name="Segurens B."/>
            <person name="Gouyvenoux M."/>
            <person name="Ugarte E."/>
            <person name="Cattonaro F."/>
            <person name="Anthouard V."/>
            <person name="Vico V."/>
            <person name="Del Fabbro C."/>
            <person name="Alaux M."/>
            <person name="Di Gaspero G."/>
            <person name="Dumas V."/>
            <person name="Felice N."/>
            <person name="Paillard S."/>
            <person name="Juman I."/>
            <person name="Moroldo M."/>
            <person name="Scalabrin S."/>
            <person name="Canaguier A."/>
            <person name="Le Clainche I."/>
            <person name="Malacrida G."/>
            <person name="Durand E."/>
            <person name="Pesole G."/>
            <person name="Laucou V."/>
            <person name="Chatelet P."/>
            <person name="Merdinoglu D."/>
            <person name="Delledonne M."/>
            <person name="Pezzotti M."/>
            <person name="Lecharny A."/>
            <person name="Scarpelli C."/>
            <person name="Artiguenave F."/>
            <person name="Pe M.E."/>
            <person name="Valle G."/>
            <person name="Morgante M."/>
            <person name="Caboche M."/>
            <person name="Adam-Blondon A.-F."/>
            <person name="Weissenbach J."/>
            <person name="Quetier F."/>
            <person name="Wincker P."/>
        </authorList>
    </citation>
    <scope>NUCLEOTIDE SEQUENCE [LARGE SCALE GENOMIC DNA]</scope>
    <source>
        <strain evidence="2">cv. Pinot noir / PN40024</strain>
    </source>
</reference>
<evidence type="ECO:0000313" key="2">
    <source>
        <dbReference type="Proteomes" id="UP000009183"/>
    </source>
</evidence>